<dbReference type="PROSITE" id="PS50977">
    <property type="entry name" value="HTH_TETR_2"/>
    <property type="match status" value="1"/>
</dbReference>
<protein>
    <submittedName>
        <fullName evidence="6">TetR/AcrR family transcriptional regulator</fullName>
    </submittedName>
</protein>
<evidence type="ECO:0000256" key="1">
    <source>
        <dbReference type="ARBA" id="ARBA00023015"/>
    </source>
</evidence>
<keyword evidence="3" id="KW-0804">Transcription</keyword>
<feature type="DNA-binding region" description="H-T-H motif" evidence="4">
    <location>
        <begin position="43"/>
        <end position="62"/>
    </location>
</feature>
<dbReference type="InterPro" id="IPR041490">
    <property type="entry name" value="KstR2_TetR_C"/>
</dbReference>
<keyword evidence="1" id="KW-0805">Transcription regulation</keyword>
<evidence type="ECO:0000256" key="3">
    <source>
        <dbReference type="ARBA" id="ARBA00023163"/>
    </source>
</evidence>
<evidence type="ECO:0000313" key="7">
    <source>
        <dbReference type="Proteomes" id="UP000708347"/>
    </source>
</evidence>
<dbReference type="PANTHER" id="PTHR30055">
    <property type="entry name" value="HTH-TYPE TRANSCRIPTIONAL REGULATOR RUTR"/>
    <property type="match status" value="1"/>
</dbReference>
<dbReference type="SUPFAM" id="SSF48498">
    <property type="entry name" value="Tetracyclin repressor-like, C-terminal domain"/>
    <property type="match status" value="1"/>
</dbReference>
<dbReference type="InterPro" id="IPR001647">
    <property type="entry name" value="HTH_TetR"/>
</dbReference>
<evidence type="ECO:0000259" key="5">
    <source>
        <dbReference type="PROSITE" id="PS50977"/>
    </source>
</evidence>
<evidence type="ECO:0000313" key="6">
    <source>
        <dbReference type="EMBL" id="NTY61291.1"/>
    </source>
</evidence>
<keyword evidence="7" id="KW-1185">Reference proteome</keyword>
<evidence type="ECO:0000256" key="2">
    <source>
        <dbReference type="ARBA" id="ARBA00023125"/>
    </source>
</evidence>
<dbReference type="Pfam" id="PF17932">
    <property type="entry name" value="TetR_C_24"/>
    <property type="match status" value="1"/>
</dbReference>
<dbReference type="PANTHER" id="PTHR30055:SF240">
    <property type="entry name" value="HTH-TYPE TRANSCRIPTIONAL REGULATOR ACRR"/>
    <property type="match status" value="1"/>
</dbReference>
<dbReference type="EMBL" id="VBSB01000010">
    <property type="protein sequence ID" value="NTY61291.1"/>
    <property type="molecule type" value="Genomic_DNA"/>
</dbReference>
<reference evidence="6 7" key="1">
    <citation type="submission" date="2019-05" db="EMBL/GenBank/DDBJ databases">
        <title>Mycolicibacterium sphagni ENV482 genome assembly.</title>
        <authorList>
            <person name="Chen W."/>
            <person name="Faulkner N.W."/>
            <person name="Hyman M.R."/>
        </authorList>
    </citation>
    <scope>NUCLEOTIDE SEQUENCE [LARGE SCALE GENOMIC DNA]</scope>
    <source>
        <strain evidence="6 7">ENV482</strain>
    </source>
</reference>
<dbReference type="RefSeq" id="WP_174399067.1">
    <property type="nucleotide sequence ID" value="NZ_VBSB01000010.1"/>
</dbReference>
<organism evidence="6 7">
    <name type="scientific">Mycolicibacterium sphagni</name>
    <dbReference type="NCBI Taxonomy" id="1786"/>
    <lineage>
        <taxon>Bacteria</taxon>
        <taxon>Bacillati</taxon>
        <taxon>Actinomycetota</taxon>
        <taxon>Actinomycetes</taxon>
        <taxon>Mycobacteriales</taxon>
        <taxon>Mycobacteriaceae</taxon>
        <taxon>Mycolicibacterium</taxon>
    </lineage>
</organism>
<comment type="caution">
    <text evidence="6">The sequence shown here is derived from an EMBL/GenBank/DDBJ whole genome shotgun (WGS) entry which is preliminary data.</text>
</comment>
<dbReference type="InterPro" id="IPR036271">
    <property type="entry name" value="Tet_transcr_reg_TetR-rel_C_sf"/>
</dbReference>
<name>A0ABX2K2I5_9MYCO</name>
<dbReference type="Pfam" id="PF00440">
    <property type="entry name" value="TetR_N"/>
    <property type="match status" value="1"/>
</dbReference>
<dbReference type="Gene3D" id="1.10.357.10">
    <property type="entry name" value="Tetracycline Repressor, domain 2"/>
    <property type="match status" value="1"/>
</dbReference>
<sequence>MSTDPNGGRTSRSRGRPRLEIDRDAVADAVADLFAEGGIEAVSIADTAEKLSVSRATLYRTVPTKEKLLGILFERSTRELTERTDAVLAATSEPSDQLVELIKLQAEAAIQMRSYMPVFFGGGGLPSDVFMRWRKWSRQFEKRWSVVVSACMDAGVLDKTDPVVATRLILGMIISVSRWYRPSKKISAEEIADSAITLLRLRLPGVRSSRLPTTNTGR</sequence>
<dbReference type="InterPro" id="IPR050109">
    <property type="entry name" value="HTH-type_TetR-like_transc_reg"/>
</dbReference>
<dbReference type="SUPFAM" id="SSF46689">
    <property type="entry name" value="Homeodomain-like"/>
    <property type="match status" value="1"/>
</dbReference>
<keyword evidence="2 4" id="KW-0238">DNA-binding</keyword>
<feature type="domain" description="HTH tetR-type" evidence="5">
    <location>
        <begin position="20"/>
        <end position="80"/>
    </location>
</feature>
<proteinExistence type="predicted"/>
<dbReference type="Gene3D" id="1.10.10.60">
    <property type="entry name" value="Homeodomain-like"/>
    <property type="match status" value="1"/>
</dbReference>
<dbReference type="InterPro" id="IPR009057">
    <property type="entry name" value="Homeodomain-like_sf"/>
</dbReference>
<gene>
    <name evidence="6" type="ORF">FEG63_17245</name>
</gene>
<accession>A0ABX2K2I5</accession>
<dbReference type="Proteomes" id="UP000708347">
    <property type="component" value="Unassembled WGS sequence"/>
</dbReference>
<evidence type="ECO:0000256" key="4">
    <source>
        <dbReference type="PROSITE-ProRule" id="PRU00335"/>
    </source>
</evidence>